<dbReference type="PANTHER" id="PTHR28012">
    <property type="entry name" value="NUCLEAR FUSION PROTEIN KAR5"/>
    <property type="match status" value="1"/>
</dbReference>
<name>A0A7H9HS49_9SACH</name>
<comment type="subcellular location">
    <subcellularLocation>
        <location evidence="13">Endoplasmic reticulum membrane</location>
    </subcellularLocation>
    <subcellularLocation>
        <location evidence="13">Nucleus membrane</location>
    </subcellularLocation>
</comment>
<dbReference type="PANTHER" id="PTHR28012:SF1">
    <property type="entry name" value="NUCLEAR FUSION PROTEIN KAR5"/>
    <property type="match status" value="1"/>
</dbReference>
<evidence type="ECO:0000313" key="15">
    <source>
        <dbReference type="EMBL" id="QLQ80113.1"/>
    </source>
</evidence>
<evidence type="ECO:0000256" key="1">
    <source>
        <dbReference type="ARBA" id="ARBA00003389"/>
    </source>
</evidence>
<protein>
    <recommendedName>
        <fullName evidence="3 13">Nuclear fusion protein KAR5</fullName>
    </recommendedName>
    <alternativeName>
        <fullName evidence="12 13">Karyogamy protein 5</fullName>
    </alternativeName>
</protein>
<feature type="signal peptide" evidence="14">
    <location>
        <begin position="1"/>
        <end position="19"/>
    </location>
</feature>
<keyword evidence="10" id="KW-0325">Glycoprotein</keyword>
<evidence type="ECO:0000256" key="14">
    <source>
        <dbReference type="SAM" id="SignalP"/>
    </source>
</evidence>
<evidence type="ECO:0000256" key="5">
    <source>
        <dbReference type="ARBA" id="ARBA00022692"/>
    </source>
</evidence>
<evidence type="ECO:0000256" key="8">
    <source>
        <dbReference type="ARBA" id="ARBA00022989"/>
    </source>
</evidence>
<sequence length="512" mass="59399">MWSILWFLIFGLPLGESSSLDISSQLQQRLSAINTTDKVLAKEYLEDKFPFLKSHCVTEALKSFLPICLEKGIEFVDSPLRVEAAVKLSICEFKASGLEHIPNSCDSWDTESMMDCMIRLESSAQWWTTYSGNYQRLSSICFENSLPYEKQQILDLFLNVTRMYNDISDALRAQVYEIISDTESASRKHLENIANMFQEYMNDFSQRAKSNEEDIENDFIAHKDKMEELITRNSDAFFEELKKKDSQLINSLGDILTTTDRITTELSRMDITNEINDRNRAALEKWIEVDEIIEKIYDAQNENHNRMGKQWEDFLVLARDDIITISSDLAKSQARAFEALNTYDEMIKDTIIPSITNGVLPPLHALKEQILFEWQETAELITEDVMNWNNRVVNSFESISQNLNNTMEKVIDLDNRISKLHGLFVHIQKLLELLFTVFQHSSMIFLHLIRSRWFWAFAMLSFYMPKALKVLHSEMPFPVITNVMQLTLKWCMILIMIFIGSKVGTLIVSNNS</sequence>
<evidence type="ECO:0000256" key="10">
    <source>
        <dbReference type="ARBA" id="ARBA00023180"/>
    </source>
</evidence>
<dbReference type="InterPro" id="IPR007292">
    <property type="entry name" value="Nuclear_fusion_Kar5"/>
</dbReference>
<organism evidence="15 16">
    <name type="scientific">Torulaspora globosa</name>
    <dbReference type="NCBI Taxonomy" id="48254"/>
    <lineage>
        <taxon>Eukaryota</taxon>
        <taxon>Fungi</taxon>
        <taxon>Dikarya</taxon>
        <taxon>Ascomycota</taxon>
        <taxon>Saccharomycotina</taxon>
        <taxon>Saccharomycetes</taxon>
        <taxon>Saccharomycetales</taxon>
        <taxon>Saccharomycetaceae</taxon>
        <taxon>Torulaspora</taxon>
    </lineage>
</organism>
<evidence type="ECO:0000256" key="3">
    <source>
        <dbReference type="ARBA" id="ARBA00021601"/>
    </source>
</evidence>
<feature type="chain" id="PRO_5028951753" description="Nuclear fusion protein KAR5" evidence="14">
    <location>
        <begin position="20"/>
        <end position="512"/>
    </location>
</feature>
<proteinExistence type="inferred from homology"/>
<evidence type="ECO:0000256" key="4">
    <source>
        <dbReference type="ARBA" id="ARBA00022459"/>
    </source>
</evidence>
<feature type="transmembrane region" description="Helical" evidence="13">
    <location>
        <begin position="444"/>
        <end position="465"/>
    </location>
</feature>
<feature type="transmembrane region" description="Helical" evidence="13">
    <location>
        <begin position="486"/>
        <end position="508"/>
    </location>
</feature>
<dbReference type="OrthoDB" id="5311848at2759"/>
<evidence type="ECO:0000256" key="7">
    <source>
        <dbReference type="ARBA" id="ARBA00022824"/>
    </source>
</evidence>
<dbReference type="GO" id="GO:0005789">
    <property type="term" value="C:endoplasmic reticulum membrane"/>
    <property type="evidence" value="ECO:0007669"/>
    <property type="project" value="UniProtKB-SubCell"/>
</dbReference>
<keyword evidence="7 13" id="KW-0256">Endoplasmic reticulum</keyword>
<keyword evidence="4 13" id="KW-0415">Karyogamy</keyword>
<keyword evidence="16" id="KW-1185">Reference proteome</keyword>
<dbReference type="GO" id="GO:0031965">
    <property type="term" value="C:nuclear membrane"/>
    <property type="evidence" value="ECO:0007669"/>
    <property type="project" value="UniProtKB-SubCell"/>
</dbReference>
<keyword evidence="5 13" id="KW-0812">Transmembrane</keyword>
<keyword evidence="6 13" id="KW-0732">Signal</keyword>
<gene>
    <name evidence="15" type="ORF">HG537_0D01130</name>
</gene>
<dbReference type="GO" id="GO:0000742">
    <property type="term" value="P:karyogamy involved in conjugation with cellular fusion"/>
    <property type="evidence" value="ECO:0007669"/>
    <property type="project" value="UniProtKB-UniRule"/>
</dbReference>
<accession>A0A7H9HS49</accession>
<dbReference type="AlphaFoldDB" id="A0A7H9HS49"/>
<evidence type="ECO:0000256" key="13">
    <source>
        <dbReference type="RuleBase" id="RU368082"/>
    </source>
</evidence>
<dbReference type="EMBL" id="CP059270">
    <property type="protein sequence ID" value="QLQ80113.1"/>
    <property type="molecule type" value="Genomic_DNA"/>
</dbReference>
<keyword evidence="9 13" id="KW-0472">Membrane</keyword>
<evidence type="ECO:0000313" key="16">
    <source>
        <dbReference type="Proteomes" id="UP000510647"/>
    </source>
</evidence>
<reference evidence="15 16" key="1">
    <citation type="submission" date="2020-06" db="EMBL/GenBank/DDBJ databases">
        <title>The yeast mating-type switching endonuclease HO is a domesticated member of an unorthodox homing genetic element family.</title>
        <authorList>
            <person name="Coughlan A.Y."/>
            <person name="Lombardi L."/>
            <person name="Braun-Galleani S."/>
            <person name="Martos A.R."/>
            <person name="Galeote V."/>
            <person name="Bigey F."/>
            <person name="Dequin S."/>
            <person name="Byrne K.P."/>
            <person name="Wolfe K.H."/>
        </authorList>
    </citation>
    <scope>NUCLEOTIDE SEQUENCE [LARGE SCALE GENOMIC DNA]</scope>
    <source>
        <strain evidence="15 16">CBS2947</strain>
    </source>
</reference>
<evidence type="ECO:0000256" key="9">
    <source>
        <dbReference type="ARBA" id="ARBA00023136"/>
    </source>
</evidence>
<keyword evidence="11 13" id="KW-0539">Nucleus</keyword>
<evidence type="ECO:0000256" key="12">
    <source>
        <dbReference type="ARBA" id="ARBA00031468"/>
    </source>
</evidence>
<evidence type="ECO:0000256" key="6">
    <source>
        <dbReference type="ARBA" id="ARBA00022729"/>
    </source>
</evidence>
<comment type="function">
    <text evidence="1 13">Required for nuclear membrane fusion during karyogamy.</text>
</comment>
<evidence type="ECO:0000256" key="11">
    <source>
        <dbReference type="ARBA" id="ARBA00023242"/>
    </source>
</evidence>
<dbReference type="GO" id="GO:0048288">
    <property type="term" value="P:nuclear membrane fusion involved in karyogamy"/>
    <property type="evidence" value="ECO:0007669"/>
    <property type="project" value="UniProtKB-UniRule"/>
</dbReference>
<dbReference type="Pfam" id="PF04163">
    <property type="entry name" value="Tht1"/>
    <property type="match status" value="1"/>
</dbReference>
<evidence type="ECO:0000256" key="2">
    <source>
        <dbReference type="ARBA" id="ARBA00010473"/>
    </source>
</evidence>
<dbReference type="Proteomes" id="UP000510647">
    <property type="component" value="Chromosome 4"/>
</dbReference>
<keyword evidence="8 13" id="KW-1133">Transmembrane helix</keyword>
<comment type="similarity">
    <text evidence="2 13">Belongs to the KAR5 family.</text>
</comment>